<comment type="caution">
    <text evidence="2">The sequence shown here is derived from an EMBL/GenBank/DDBJ whole genome shotgun (WGS) entry which is preliminary data.</text>
</comment>
<keyword evidence="3" id="KW-1185">Reference proteome</keyword>
<dbReference type="Proteomes" id="UP001165082">
    <property type="component" value="Unassembled WGS sequence"/>
</dbReference>
<proteinExistence type="predicted"/>
<dbReference type="InterPro" id="IPR035917">
    <property type="entry name" value="YjbQ-like_sf"/>
</dbReference>
<evidence type="ECO:0000313" key="3">
    <source>
        <dbReference type="Proteomes" id="UP001165082"/>
    </source>
</evidence>
<keyword evidence="1" id="KW-0732">Signal</keyword>
<dbReference type="EMBL" id="BRXZ01008711">
    <property type="protein sequence ID" value="GMI29934.1"/>
    <property type="molecule type" value="Genomic_DNA"/>
</dbReference>
<protein>
    <submittedName>
        <fullName evidence="2">Uncharacterized protein</fullName>
    </submittedName>
</protein>
<name>A0A9W7L4V8_9STRA</name>
<accession>A0A9W7L4V8</accession>
<dbReference type="Gene3D" id="2.60.120.460">
    <property type="entry name" value="YjbQ-like"/>
    <property type="match status" value="1"/>
</dbReference>
<sequence length="124" mass="13369">MHRTGLLVLVAFILPFILHTHAYIAPPTFTRTRTRIRKPSTLSSSSTSAFKSHFVTIPVSTHSTLHTPASPSSPDGSVSTYDLTSQVLDAVSSSKITHGTVVITTPHTTVGLCVNETSKVIDLW</sequence>
<evidence type="ECO:0000313" key="2">
    <source>
        <dbReference type="EMBL" id="GMI29934.1"/>
    </source>
</evidence>
<feature type="signal peptide" evidence="1">
    <location>
        <begin position="1"/>
        <end position="22"/>
    </location>
</feature>
<dbReference type="AlphaFoldDB" id="A0A9W7L4V8"/>
<feature type="chain" id="PRO_5040788549" evidence="1">
    <location>
        <begin position="23"/>
        <end position="124"/>
    </location>
</feature>
<organism evidence="2 3">
    <name type="scientific">Triparma retinervis</name>
    <dbReference type="NCBI Taxonomy" id="2557542"/>
    <lineage>
        <taxon>Eukaryota</taxon>
        <taxon>Sar</taxon>
        <taxon>Stramenopiles</taxon>
        <taxon>Ochrophyta</taxon>
        <taxon>Bolidophyceae</taxon>
        <taxon>Parmales</taxon>
        <taxon>Triparmaceae</taxon>
        <taxon>Triparma</taxon>
    </lineage>
</organism>
<evidence type="ECO:0000256" key="1">
    <source>
        <dbReference type="SAM" id="SignalP"/>
    </source>
</evidence>
<dbReference type="SUPFAM" id="SSF111038">
    <property type="entry name" value="YjbQ-like"/>
    <property type="match status" value="1"/>
</dbReference>
<gene>
    <name evidence="2" type="ORF">TrRE_jg8762</name>
</gene>
<reference evidence="2" key="1">
    <citation type="submission" date="2022-07" db="EMBL/GenBank/DDBJ databases">
        <title>Genome analysis of Parmales, a sister group of diatoms, reveals the evolutionary specialization of diatoms from phago-mixotrophs to photoautotrophs.</title>
        <authorList>
            <person name="Ban H."/>
            <person name="Sato S."/>
            <person name="Yoshikawa S."/>
            <person name="Kazumasa Y."/>
            <person name="Nakamura Y."/>
            <person name="Ichinomiya M."/>
            <person name="Saitoh K."/>
            <person name="Sato N."/>
            <person name="Blanc-Mathieu R."/>
            <person name="Endo H."/>
            <person name="Kuwata A."/>
            <person name="Ogata H."/>
        </authorList>
    </citation>
    <scope>NUCLEOTIDE SEQUENCE</scope>
</reference>